<reference evidence="1 2" key="1">
    <citation type="submission" date="2022-02" db="EMBL/GenBank/DDBJ databases">
        <authorList>
            <person name="Tian F."/>
            <person name="Li J."/>
            <person name="Li F."/>
            <person name="Tong Y."/>
        </authorList>
    </citation>
    <scope>NUCLEOTIDE SEQUENCE [LARGE SCALE GENOMIC DNA]</scope>
</reference>
<keyword evidence="2" id="KW-1185">Reference proteome</keyword>
<gene>
    <name evidence="1" type="ORF">EHEKIMEA_00187</name>
</gene>
<name>A0AAE9GD37_9CAUD</name>
<evidence type="ECO:0000313" key="2">
    <source>
        <dbReference type="Proteomes" id="UP000832072"/>
    </source>
</evidence>
<proteinExistence type="predicted"/>
<sequence length="178" mass="19951">MLSKLILGATLAIGSLAFNANAAVSAEQCEFSKEQVEVLRYAYNRGKEHDLSWTLAAIAWQESSAGVKLKNPKADSYGIFGNLLTTVEARLKDQEFANNLSRVPLNRKQTVLLLQHDWEFASEFAIAELEYWKRRHNGNYRKAVASYFGGNNPNSKAAQRYADTLNSKIIYLKKSGCL</sequence>
<evidence type="ECO:0000313" key="1">
    <source>
        <dbReference type="EMBL" id="UNY47069.1"/>
    </source>
</evidence>
<protein>
    <recommendedName>
        <fullName evidence="3">Transglycosylase SLT domain-containing protein</fullName>
    </recommendedName>
</protein>
<dbReference type="Gene3D" id="1.10.530.10">
    <property type="match status" value="1"/>
</dbReference>
<organism evidence="1 2">
    <name type="scientific">Cronobacter phage LPCS28</name>
    <dbReference type="NCBI Taxonomy" id="2924885"/>
    <lineage>
        <taxon>Viruses</taxon>
        <taxon>Duplodnaviria</taxon>
        <taxon>Heunggongvirae</taxon>
        <taxon>Uroviricota</taxon>
        <taxon>Caudoviricetes</taxon>
        <taxon>Pantevenvirales</taxon>
        <taxon>Straboviridae</taxon>
        <taxon>Nanhuvirus</taxon>
        <taxon>Nanhuvirus LPCS28</taxon>
    </lineage>
</organism>
<dbReference type="EMBL" id="OM638103">
    <property type="protein sequence ID" value="UNY47069.1"/>
    <property type="molecule type" value="Genomic_DNA"/>
</dbReference>
<accession>A0AAE9GD37</accession>
<dbReference type="Proteomes" id="UP000832072">
    <property type="component" value="Segment"/>
</dbReference>
<dbReference type="SUPFAM" id="SSF53955">
    <property type="entry name" value="Lysozyme-like"/>
    <property type="match status" value="1"/>
</dbReference>
<dbReference type="InterPro" id="IPR023346">
    <property type="entry name" value="Lysozyme-like_dom_sf"/>
</dbReference>
<evidence type="ECO:0008006" key="3">
    <source>
        <dbReference type="Google" id="ProtNLM"/>
    </source>
</evidence>